<evidence type="ECO:0000256" key="2">
    <source>
        <dbReference type="ARBA" id="ARBA00022490"/>
    </source>
</evidence>
<gene>
    <name evidence="5" type="primary">ureE</name>
    <name evidence="7" type="ORF">HQ394_06370</name>
</gene>
<accession>A0A7H1N010</accession>
<keyword evidence="4 5" id="KW-0143">Chaperone</keyword>
<dbReference type="Pfam" id="PF02814">
    <property type="entry name" value="UreE_N"/>
    <property type="match status" value="1"/>
</dbReference>
<dbReference type="AlphaFoldDB" id="A0A7H1N010"/>
<dbReference type="Gene3D" id="2.60.260.20">
    <property type="entry name" value="Urease metallochaperone UreE, N-terminal domain"/>
    <property type="match status" value="1"/>
</dbReference>
<dbReference type="InterPro" id="IPR007864">
    <property type="entry name" value="UreE_C_dom"/>
</dbReference>
<sequence>MRRAIDVIPHGGWDAGAASATVTLAFDERHRRRMTLKDDAGEPFLLDLDRPRLLCDGDGLVLAAGETIVVRAAAEPVADVRAPDPAAIARLAWHIGNRHAPLQVLSEGTLRIRDDAVLITMLEGLGAQISRHLAPFTPEGGAYAATHRHEDAAAGAAEPH</sequence>
<evidence type="ECO:0000259" key="6">
    <source>
        <dbReference type="SMART" id="SM00988"/>
    </source>
</evidence>
<dbReference type="HAMAP" id="MF_00822">
    <property type="entry name" value="UreE"/>
    <property type="match status" value="1"/>
</dbReference>
<feature type="domain" description="UreE urease accessory N-terminal" evidence="6">
    <location>
        <begin position="5"/>
        <end position="68"/>
    </location>
</feature>
<dbReference type="GO" id="GO:0006457">
    <property type="term" value="P:protein folding"/>
    <property type="evidence" value="ECO:0007669"/>
    <property type="project" value="InterPro"/>
</dbReference>
<evidence type="ECO:0000313" key="8">
    <source>
        <dbReference type="Proteomes" id="UP000516369"/>
    </source>
</evidence>
<dbReference type="GO" id="GO:0065003">
    <property type="term" value="P:protein-containing complex assembly"/>
    <property type="evidence" value="ECO:0007669"/>
    <property type="project" value="InterPro"/>
</dbReference>
<dbReference type="SUPFAM" id="SSF69737">
    <property type="entry name" value="Urease metallochaperone UreE, C-terminal domain"/>
    <property type="match status" value="1"/>
</dbReference>
<dbReference type="PIRSF" id="PIRSF036402">
    <property type="entry name" value="Ureas_acces_UreE"/>
    <property type="match status" value="1"/>
</dbReference>
<keyword evidence="8" id="KW-1185">Reference proteome</keyword>
<dbReference type="EMBL" id="CP053923">
    <property type="protein sequence ID" value="QNT69046.1"/>
    <property type="molecule type" value="Genomic_DNA"/>
</dbReference>
<evidence type="ECO:0000256" key="4">
    <source>
        <dbReference type="ARBA" id="ARBA00023186"/>
    </source>
</evidence>
<keyword evidence="3 5" id="KW-0533">Nickel</keyword>
<dbReference type="Pfam" id="PF05194">
    <property type="entry name" value="UreE_C"/>
    <property type="match status" value="1"/>
</dbReference>
<dbReference type="InterPro" id="IPR004029">
    <property type="entry name" value="UreE_N"/>
</dbReference>
<dbReference type="RefSeq" id="WP_190262558.1">
    <property type="nucleotide sequence ID" value="NZ_CP053923.1"/>
</dbReference>
<dbReference type="SMART" id="SM00988">
    <property type="entry name" value="UreE_N"/>
    <property type="match status" value="1"/>
</dbReference>
<name>A0A7H1N010_9PROT</name>
<dbReference type="SUPFAM" id="SSF69287">
    <property type="entry name" value="Urease metallochaperone UreE, N-terminal domain"/>
    <property type="match status" value="1"/>
</dbReference>
<dbReference type="GO" id="GO:0005737">
    <property type="term" value="C:cytoplasm"/>
    <property type="evidence" value="ECO:0007669"/>
    <property type="project" value="UniProtKB-SubCell"/>
</dbReference>
<dbReference type="KEGG" id="dvn:HQ394_06370"/>
<evidence type="ECO:0000256" key="5">
    <source>
        <dbReference type="HAMAP-Rule" id="MF_00822"/>
    </source>
</evidence>
<comment type="similarity">
    <text evidence="5">Belongs to the UreE family.</text>
</comment>
<dbReference type="Proteomes" id="UP000516369">
    <property type="component" value="Chromosome"/>
</dbReference>
<comment type="function">
    <text evidence="5">Involved in urease metallocenter assembly. Binds nickel. Probably functions as a nickel donor during metallocenter assembly.</text>
</comment>
<dbReference type="Gene3D" id="3.30.70.790">
    <property type="entry name" value="UreE, C-terminal domain"/>
    <property type="match status" value="1"/>
</dbReference>
<dbReference type="InterPro" id="IPR036118">
    <property type="entry name" value="UreE_N_sf"/>
</dbReference>
<dbReference type="GO" id="GO:0051082">
    <property type="term" value="F:unfolded protein binding"/>
    <property type="evidence" value="ECO:0007669"/>
    <property type="project" value="UniProtKB-UniRule"/>
</dbReference>
<dbReference type="InterPro" id="IPR012406">
    <property type="entry name" value="UreE"/>
</dbReference>
<protein>
    <recommendedName>
        <fullName evidence="5">Urease accessory protein UreE</fullName>
    </recommendedName>
</protein>
<dbReference type="GO" id="GO:0016151">
    <property type="term" value="F:nickel cation binding"/>
    <property type="evidence" value="ECO:0007669"/>
    <property type="project" value="UniProtKB-UniRule"/>
</dbReference>
<proteinExistence type="inferred from homology"/>
<dbReference type="GO" id="GO:0019627">
    <property type="term" value="P:urea metabolic process"/>
    <property type="evidence" value="ECO:0007669"/>
    <property type="project" value="InterPro"/>
</dbReference>
<organism evidence="7 8">
    <name type="scientific">Defluviicoccus vanus</name>
    <dbReference type="NCBI Taxonomy" id="111831"/>
    <lineage>
        <taxon>Bacteria</taxon>
        <taxon>Pseudomonadati</taxon>
        <taxon>Pseudomonadota</taxon>
        <taxon>Alphaproteobacteria</taxon>
        <taxon>Rhodospirillales</taxon>
        <taxon>Rhodospirillaceae</taxon>
        <taxon>Defluviicoccus</taxon>
    </lineage>
</organism>
<comment type="subcellular location">
    <subcellularLocation>
        <location evidence="1 5">Cytoplasm</location>
    </subcellularLocation>
</comment>
<evidence type="ECO:0000256" key="3">
    <source>
        <dbReference type="ARBA" id="ARBA00022596"/>
    </source>
</evidence>
<keyword evidence="2 5" id="KW-0963">Cytoplasm</keyword>
<evidence type="ECO:0000256" key="1">
    <source>
        <dbReference type="ARBA" id="ARBA00004496"/>
    </source>
</evidence>
<evidence type="ECO:0000313" key="7">
    <source>
        <dbReference type="EMBL" id="QNT69046.1"/>
    </source>
</evidence>
<reference evidence="7 8" key="1">
    <citation type="submission" date="2020-05" db="EMBL/GenBank/DDBJ databases">
        <title>Complete closed genome sequence of Defluviicoccus vanus.</title>
        <authorList>
            <person name="Bessarab I."/>
            <person name="Arumugam K."/>
            <person name="Maszenan A.M."/>
            <person name="Seviour R.J."/>
            <person name="Williams R.B."/>
        </authorList>
    </citation>
    <scope>NUCLEOTIDE SEQUENCE [LARGE SCALE GENOMIC DNA]</scope>
    <source>
        <strain evidence="7 8">Ben 114</strain>
    </source>
</reference>